<dbReference type="KEGG" id="rul:UC8_54240"/>
<feature type="transmembrane region" description="Helical" evidence="1">
    <location>
        <begin position="273"/>
        <end position="292"/>
    </location>
</feature>
<organism evidence="2 3">
    <name type="scientific">Roseimaritima ulvae</name>
    <dbReference type="NCBI Taxonomy" id="980254"/>
    <lineage>
        <taxon>Bacteria</taxon>
        <taxon>Pseudomonadati</taxon>
        <taxon>Planctomycetota</taxon>
        <taxon>Planctomycetia</taxon>
        <taxon>Pirellulales</taxon>
        <taxon>Pirellulaceae</taxon>
        <taxon>Roseimaritima</taxon>
    </lineage>
</organism>
<dbReference type="RefSeq" id="WP_068142484.1">
    <property type="nucleotide sequence ID" value="NZ_CP042914.1"/>
</dbReference>
<proteinExistence type="predicted"/>
<dbReference type="Proteomes" id="UP000325286">
    <property type="component" value="Chromosome"/>
</dbReference>
<gene>
    <name evidence="2" type="ORF">UC8_54240</name>
</gene>
<feature type="transmembrane region" description="Helical" evidence="1">
    <location>
        <begin position="207"/>
        <end position="229"/>
    </location>
</feature>
<feature type="transmembrane region" description="Helical" evidence="1">
    <location>
        <begin position="86"/>
        <end position="102"/>
    </location>
</feature>
<accession>A0A5B9R1T5</accession>
<keyword evidence="1" id="KW-0472">Membrane</keyword>
<evidence type="ECO:0000313" key="3">
    <source>
        <dbReference type="Proteomes" id="UP000325286"/>
    </source>
</evidence>
<feature type="transmembrane region" description="Helical" evidence="1">
    <location>
        <begin position="181"/>
        <end position="200"/>
    </location>
</feature>
<evidence type="ECO:0008006" key="4">
    <source>
        <dbReference type="Google" id="ProtNLM"/>
    </source>
</evidence>
<dbReference type="AlphaFoldDB" id="A0A5B9R1T5"/>
<sequence>MPSISLSLHVSETDLEGRYRRLQRCWMGFWLLLMAVSWRLWMPPAEFPAVPFAPPFVVPPALEWGLLAAVVGAVLFGIVANTARRLSLAMVLFVAAAAALVTLNQHRLQPWFYQAMLLGLLFASNDSRRGLPLMRWLAIGVYLYSSLGKFDFQFLHTVGQQFLDTTCGLVGLDATQWSEPWRLGATTLFPAVELLVAIGLMIRPTRLLAAVLGIAMHACTIVLLSPIGLGHQPGVLVWNAAMGMQLALLFMRPRMAPRVIDTPPTETVTSRRILSPLVGLVAIGLAMLLPLAERTGYWDHWTSWALYSPHNSRVSVQVHASAAGRLPPSIVTCLSPPDETGWRNMDLDRWSIESVGVPNYPQARFQLGVAIGLIQCYGLERQARIRLRGVADRWTGRRDNHFAAGKMQWEAAADQFWLNAEPRPCTASHRPPRPR</sequence>
<keyword evidence="1" id="KW-0812">Transmembrane</keyword>
<dbReference type="OrthoDB" id="239293at2"/>
<feature type="transmembrane region" description="Helical" evidence="1">
    <location>
        <begin position="61"/>
        <end position="79"/>
    </location>
</feature>
<reference evidence="2 3" key="1">
    <citation type="submission" date="2019-08" db="EMBL/GenBank/DDBJ databases">
        <title>Deep-cultivation of Planctomycetes and their phenomic and genomic characterization uncovers novel biology.</title>
        <authorList>
            <person name="Wiegand S."/>
            <person name="Jogler M."/>
            <person name="Boedeker C."/>
            <person name="Pinto D."/>
            <person name="Vollmers J."/>
            <person name="Rivas-Marin E."/>
            <person name="Kohn T."/>
            <person name="Peeters S.H."/>
            <person name="Heuer A."/>
            <person name="Rast P."/>
            <person name="Oberbeckmann S."/>
            <person name="Bunk B."/>
            <person name="Jeske O."/>
            <person name="Meyerdierks A."/>
            <person name="Storesund J.E."/>
            <person name="Kallscheuer N."/>
            <person name="Luecker S."/>
            <person name="Lage O.M."/>
            <person name="Pohl T."/>
            <person name="Merkel B.J."/>
            <person name="Hornburger P."/>
            <person name="Mueller R.-W."/>
            <person name="Bruemmer F."/>
            <person name="Labrenz M."/>
            <person name="Spormann A.M."/>
            <person name="Op den Camp H."/>
            <person name="Overmann J."/>
            <person name="Amann R."/>
            <person name="Jetten M.S.M."/>
            <person name="Mascher T."/>
            <person name="Medema M.H."/>
            <person name="Devos D.P."/>
            <person name="Kaster A.-K."/>
            <person name="Ovreas L."/>
            <person name="Rohde M."/>
            <person name="Galperin M.Y."/>
            <person name="Jogler C."/>
        </authorList>
    </citation>
    <scope>NUCLEOTIDE SEQUENCE [LARGE SCALE GENOMIC DNA]</scope>
    <source>
        <strain evidence="2 3">UC8</strain>
    </source>
</reference>
<feature type="transmembrane region" description="Helical" evidence="1">
    <location>
        <begin position="25"/>
        <end position="41"/>
    </location>
</feature>
<keyword evidence="3" id="KW-1185">Reference proteome</keyword>
<evidence type="ECO:0000256" key="1">
    <source>
        <dbReference type="SAM" id="Phobius"/>
    </source>
</evidence>
<keyword evidence="1" id="KW-1133">Transmembrane helix</keyword>
<protein>
    <recommendedName>
        <fullName evidence="4">Vitamin K-dependent gamma-carboxylase</fullName>
    </recommendedName>
</protein>
<name>A0A5B9R1T5_9BACT</name>
<feature type="transmembrane region" description="Helical" evidence="1">
    <location>
        <begin position="235"/>
        <end position="252"/>
    </location>
</feature>
<dbReference type="EMBL" id="CP042914">
    <property type="protein sequence ID" value="QEG43376.1"/>
    <property type="molecule type" value="Genomic_DNA"/>
</dbReference>
<evidence type="ECO:0000313" key="2">
    <source>
        <dbReference type="EMBL" id="QEG43376.1"/>
    </source>
</evidence>